<dbReference type="OrthoDB" id="378658at2"/>
<reference evidence="1 2" key="1">
    <citation type="submission" date="2018-06" db="EMBL/GenBank/DDBJ databases">
        <authorList>
            <consortium name="Pathogen Informatics"/>
            <person name="Doyle S."/>
        </authorList>
    </citation>
    <scope>NUCLEOTIDE SEQUENCE [LARGE SCALE GENOMIC DNA]</scope>
    <source>
        <strain evidence="1 2">NCTC9836</strain>
    </source>
</reference>
<dbReference type="PANTHER" id="PTHR37954:SF3">
    <property type="entry name" value="DUF169 DOMAIN-CONTAINING PROTEIN"/>
    <property type="match status" value="1"/>
</dbReference>
<evidence type="ECO:0000313" key="2">
    <source>
        <dbReference type="Proteomes" id="UP000254664"/>
    </source>
</evidence>
<dbReference type="InterPro" id="IPR003748">
    <property type="entry name" value="DUF169"/>
</dbReference>
<protein>
    <submittedName>
        <fullName evidence="1">Uncharacterized ArCR, COG2043</fullName>
    </submittedName>
</protein>
<keyword evidence="2" id="KW-1185">Reference proteome</keyword>
<dbReference type="Proteomes" id="UP000254664">
    <property type="component" value="Unassembled WGS sequence"/>
</dbReference>
<dbReference type="Pfam" id="PF02596">
    <property type="entry name" value="DUF169"/>
    <property type="match status" value="1"/>
</dbReference>
<dbReference type="PANTHER" id="PTHR37954">
    <property type="entry name" value="BLL4979 PROTEIN"/>
    <property type="match status" value="1"/>
</dbReference>
<accession>A0A381J559</accession>
<name>A0A381J559_9CLOT</name>
<gene>
    <name evidence="1" type="ORF">NCTC9836_00430</name>
</gene>
<proteinExistence type="predicted"/>
<organism evidence="1 2">
    <name type="scientific">Clostridium putrefaciens</name>
    <dbReference type="NCBI Taxonomy" id="99675"/>
    <lineage>
        <taxon>Bacteria</taxon>
        <taxon>Bacillati</taxon>
        <taxon>Bacillota</taxon>
        <taxon>Clostridia</taxon>
        <taxon>Eubacteriales</taxon>
        <taxon>Clostridiaceae</taxon>
        <taxon>Clostridium</taxon>
    </lineage>
</organism>
<evidence type="ECO:0000313" key="1">
    <source>
        <dbReference type="EMBL" id="SUY45757.1"/>
    </source>
</evidence>
<dbReference type="EMBL" id="UFWZ01000001">
    <property type="protein sequence ID" value="SUY45757.1"/>
    <property type="molecule type" value="Genomic_DNA"/>
</dbReference>
<sequence length="124" mass="13721">MNKGGYMTGMKSLESTVTKLSSVLEIERKVTWVKFIFDKGEYEASDARTLTNKCPYCVMVKSAMAGVSIKASLEQFGCGGAINALGMTISDELSKSGRSALNLGIYKDIGVDYDKFYYYDYVKK</sequence>
<dbReference type="AlphaFoldDB" id="A0A381J559"/>